<dbReference type="Proteomes" id="UP000887013">
    <property type="component" value="Unassembled WGS sequence"/>
</dbReference>
<accession>A0A8X6MYL4</accession>
<keyword evidence="2" id="KW-1185">Reference proteome</keyword>
<comment type="caution">
    <text evidence="1">The sequence shown here is derived from an EMBL/GenBank/DDBJ whole genome shotgun (WGS) entry which is preliminary data.</text>
</comment>
<evidence type="ECO:0000313" key="1">
    <source>
        <dbReference type="EMBL" id="GFS84733.1"/>
    </source>
</evidence>
<proteinExistence type="predicted"/>
<protein>
    <submittedName>
        <fullName evidence="1">DUF1758 domain-containing protein</fullName>
    </submittedName>
</protein>
<name>A0A8X6MYL4_NEPPI</name>
<sequence length="212" mass="23898">MSKNANSLLHEDIKSNACVSDTKPSIKPINPTAESICQRDEMLSNESITLQKPITSRTSLNKSKCISFIPTAKELDYLKGVPLSDKDFSRPSECDIISGSDCFFTILRNWKIIGAEGQPIAQSTMFGCVVAGQIQKDSNSSTYTQLHLIRVKNDSNIDSILQQFWQMEELPSLKSLLSEEEEFCETYFKSTYKINDRVDLLLSYLFTETLIS</sequence>
<dbReference type="OrthoDB" id="8069719at2759"/>
<gene>
    <name evidence="1" type="primary">AVEN_242173_1</name>
    <name evidence="1" type="ORF">NPIL_271261</name>
</gene>
<dbReference type="EMBL" id="BMAW01098409">
    <property type="protein sequence ID" value="GFS84733.1"/>
    <property type="molecule type" value="Genomic_DNA"/>
</dbReference>
<dbReference type="AlphaFoldDB" id="A0A8X6MYL4"/>
<evidence type="ECO:0000313" key="2">
    <source>
        <dbReference type="Proteomes" id="UP000887013"/>
    </source>
</evidence>
<organism evidence="1 2">
    <name type="scientific">Nephila pilipes</name>
    <name type="common">Giant wood spider</name>
    <name type="synonym">Nephila maculata</name>
    <dbReference type="NCBI Taxonomy" id="299642"/>
    <lineage>
        <taxon>Eukaryota</taxon>
        <taxon>Metazoa</taxon>
        <taxon>Ecdysozoa</taxon>
        <taxon>Arthropoda</taxon>
        <taxon>Chelicerata</taxon>
        <taxon>Arachnida</taxon>
        <taxon>Araneae</taxon>
        <taxon>Araneomorphae</taxon>
        <taxon>Entelegynae</taxon>
        <taxon>Araneoidea</taxon>
        <taxon>Nephilidae</taxon>
        <taxon>Nephila</taxon>
    </lineage>
</organism>
<reference evidence="1" key="1">
    <citation type="submission" date="2020-08" db="EMBL/GenBank/DDBJ databases">
        <title>Multicomponent nature underlies the extraordinary mechanical properties of spider dragline silk.</title>
        <authorList>
            <person name="Kono N."/>
            <person name="Nakamura H."/>
            <person name="Mori M."/>
            <person name="Yoshida Y."/>
            <person name="Ohtoshi R."/>
            <person name="Malay A.D."/>
            <person name="Moran D.A.P."/>
            <person name="Tomita M."/>
            <person name="Numata K."/>
            <person name="Arakawa K."/>
        </authorList>
    </citation>
    <scope>NUCLEOTIDE SEQUENCE</scope>
</reference>